<evidence type="ECO:0000256" key="7">
    <source>
        <dbReference type="ARBA" id="ARBA00022824"/>
    </source>
</evidence>
<evidence type="ECO:0000313" key="13">
    <source>
        <dbReference type="EMBL" id="CEJ81708.1"/>
    </source>
</evidence>
<evidence type="ECO:0000256" key="6">
    <source>
        <dbReference type="ARBA" id="ARBA00022692"/>
    </source>
</evidence>
<dbReference type="Proteomes" id="UP000039046">
    <property type="component" value="Unassembled WGS sequence"/>
</dbReference>
<comment type="similarity">
    <text evidence="3 12">Belongs to the glycosyltransferase 22 family.</text>
</comment>
<dbReference type="UniPathway" id="UPA00378"/>
<accession>A0A0A1SMZ4</accession>
<feature type="transmembrane region" description="Helical" evidence="12">
    <location>
        <begin position="276"/>
        <end position="294"/>
    </location>
</feature>
<dbReference type="OrthoDB" id="2021138at2759"/>
<dbReference type="GO" id="GO:0006487">
    <property type="term" value="P:protein N-linked glycosylation"/>
    <property type="evidence" value="ECO:0007669"/>
    <property type="project" value="TreeGrafter"/>
</dbReference>
<protein>
    <recommendedName>
        <fullName evidence="12">Mannosyltransferase</fullName>
        <ecNumber evidence="12">2.4.1.-</ecNumber>
    </recommendedName>
</protein>
<comment type="catalytic activity">
    <reaction evidence="11">
        <text>an alpha-D-Man-(1-&gt;2)-alpha-D-Man-(1-&gt;2)-alpha-D-Man-(1-&gt;3)-[alpha-D-Man-(1-&gt;2)-alpha-D-Man-(1-&gt;3)-alpha-D-Man-(1-&gt;6)]-beta-D-Man-(1-&gt;4)-beta-D-GlcNAc-(1-&gt;4)-alpha-D-GlcNAc-diphospho-di-trans,poly-cis-dolichol + a di-trans,poly-cis-dolichyl beta-D-mannosyl phosphate = an alpha-D-Man-(1-&gt;2)-alpha-D-Man-(1-&gt;2)-alpha-D-Man-(1-&gt;3)-[alpha-D-Man-(1-&gt;2)-alpha-D-Man-(1-&gt;3)-[alpha-D-Man-(1-&gt;6)]-alpha-D-Man-(1-&gt;6)]-beta-D-Man-(1-&gt;4)-beta-D-GlcNAc-(1-&gt;4)-alpha-D-GlcNAc-diphospho-di-trans,poly-cis-dolichol + a di-trans,poly-cis-dolichyl phosphate + H(+)</text>
        <dbReference type="Rhea" id="RHEA:29535"/>
        <dbReference type="Rhea" id="RHEA-COMP:19498"/>
        <dbReference type="Rhea" id="RHEA-COMP:19501"/>
        <dbReference type="Rhea" id="RHEA-COMP:19518"/>
        <dbReference type="Rhea" id="RHEA-COMP:19519"/>
        <dbReference type="ChEBI" id="CHEBI:15378"/>
        <dbReference type="ChEBI" id="CHEBI:57683"/>
        <dbReference type="ChEBI" id="CHEBI:58211"/>
        <dbReference type="ChEBI" id="CHEBI:132517"/>
        <dbReference type="ChEBI" id="CHEBI:132519"/>
        <dbReference type="EC" id="2.4.1.260"/>
    </reaction>
    <physiologicalReaction direction="left-to-right" evidence="11">
        <dbReference type="Rhea" id="RHEA:29536"/>
    </physiologicalReaction>
</comment>
<evidence type="ECO:0000256" key="8">
    <source>
        <dbReference type="ARBA" id="ARBA00022989"/>
    </source>
</evidence>
<feature type="transmembrane region" description="Helical" evidence="12">
    <location>
        <begin position="6"/>
        <end position="25"/>
    </location>
</feature>
<keyword evidence="5" id="KW-0808">Transferase</keyword>
<organism evidence="13 14">
    <name type="scientific">[Torrubiella] hemipterigena</name>
    <dbReference type="NCBI Taxonomy" id="1531966"/>
    <lineage>
        <taxon>Eukaryota</taxon>
        <taxon>Fungi</taxon>
        <taxon>Dikarya</taxon>
        <taxon>Ascomycota</taxon>
        <taxon>Pezizomycotina</taxon>
        <taxon>Sordariomycetes</taxon>
        <taxon>Hypocreomycetidae</taxon>
        <taxon>Hypocreales</taxon>
        <taxon>Clavicipitaceae</taxon>
        <taxon>Clavicipitaceae incertae sedis</taxon>
        <taxon>'Torrubiella' clade</taxon>
    </lineage>
</organism>
<keyword evidence="4 12" id="KW-0328">Glycosyltransferase</keyword>
<dbReference type="PANTHER" id="PTHR22760:SF1">
    <property type="entry name" value="DOL-P-MAN:MAN(7)GLCNAC(2)-PP-DOL ALPHA-1,6-MANNOSYLTRANSFERASE"/>
    <property type="match status" value="1"/>
</dbReference>
<keyword evidence="6 12" id="KW-0812">Transmembrane</keyword>
<keyword evidence="14" id="KW-1185">Reference proteome</keyword>
<dbReference type="AlphaFoldDB" id="A0A0A1SMZ4"/>
<evidence type="ECO:0000256" key="12">
    <source>
        <dbReference type="RuleBase" id="RU363075"/>
    </source>
</evidence>
<dbReference type="InterPro" id="IPR005599">
    <property type="entry name" value="GPI_mannosylTrfase"/>
</dbReference>
<dbReference type="GO" id="GO:0005789">
    <property type="term" value="C:endoplasmic reticulum membrane"/>
    <property type="evidence" value="ECO:0007669"/>
    <property type="project" value="UniProtKB-SubCell"/>
</dbReference>
<evidence type="ECO:0000313" key="14">
    <source>
        <dbReference type="Proteomes" id="UP000039046"/>
    </source>
</evidence>
<dbReference type="Pfam" id="PF03901">
    <property type="entry name" value="Glyco_transf_22"/>
    <property type="match status" value="1"/>
</dbReference>
<dbReference type="STRING" id="1531966.A0A0A1SMZ4"/>
<evidence type="ECO:0000256" key="9">
    <source>
        <dbReference type="ARBA" id="ARBA00023136"/>
    </source>
</evidence>
<feature type="transmembrane region" description="Helical" evidence="12">
    <location>
        <begin position="212"/>
        <end position="238"/>
    </location>
</feature>
<gene>
    <name evidence="13" type="ORF">VHEMI01823</name>
</gene>
<evidence type="ECO:0000256" key="2">
    <source>
        <dbReference type="ARBA" id="ARBA00004922"/>
    </source>
</evidence>
<dbReference type="EMBL" id="CDHN01000001">
    <property type="protein sequence ID" value="CEJ81708.1"/>
    <property type="molecule type" value="Genomic_DNA"/>
</dbReference>
<evidence type="ECO:0000256" key="4">
    <source>
        <dbReference type="ARBA" id="ARBA00022676"/>
    </source>
</evidence>
<name>A0A0A1SMZ4_9HYPO</name>
<feature type="transmembrane region" description="Helical" evidence="12">
    <location>
        <begin position="325"/>
        <end position="344"/>
    </location>
</feature>
<feature type="transmembrane region" description="Helical" evidence="12">
    <location>
        <begin position="72"/>
        <end position="91"/>
    </location>
</feature>
<keyword evidence="8 12" id="KW-1133">Transmembrane helix</keyword>
<dbReference type="GO" id="GO:0052917">
    <property type="term" value="F:dol-P-Man:Man(7)GlcNAc(2)-PP-Dol alpha-1,6-mannosyltransferase activity"/>
    <property type="evidence" value="ECO:0007669"/>
    <property type="project" value="UniProtKB-EC"/>
</dbReference>
<keyword evidence="9 12" id="KW-0472">Membrane</keyword>
<reference evidence="13 14" key="1">
    <citation type="journal article" date="2015" name="Genome Announc.">
        <title>Draft Genome Sequence and Gene Annotation of the Entomopathogenic Fungus Verticillium hemipterigenum.</title>
        <authorList>
            <person name="Horn F."/>
            <person name="Habel A."/>
            <person name="Scharf D.H."/>
            <person name="Dworschak J."/>
            <person name="Brakhage A.A."/>
            <person name="Guthke R."/>
            <person name="Hertweck C."/>
            <person name="Linde J."/>
        </authorList>
    </citation>
    <scope>NUCLEOTIDE SEQUENCE [LARGE SCALE GENOMIC DNA]</scope>
</reference>
<proteinExistence type="inferred from homology"/>
<feature type="transmembrane region" description="Helical" evidence="12">
    <location>
        <begin position="151"/>
        <end position="167"/>
    </location>
</feature>
<feature type="transmembrane region" description="Helical" evidence="12">
    <location>
        <begin position="179"/>
        <end position="206"/>
    </location>
</feature>
<keyword evidence="7 12" id="KW-0256">Endoplasmic reticulum</keyword>
<comment type="pathway">
    <text evidence="2">Protein modification; protein glycosylation.</text>
</comment>
<comment type="function">
    <text evidence="10">Mannosyltransferase that operates in the biosynthetic pathway of dolichol-linked oligosaccharides, the glycan precursors employed in protein asparagine (N)-glycosylation. The assembly of dolichol-linked oligosaccharides begins on the cytosolic side of the endoplasmic reticulum membrane and finishes in its lumen. The sequential addition of sugars to dolichol pyrophosphate produces dolichol-linked oligosaccharides containing fourteen sugars, including two GlcNAcs, nine mannoses and three glucoses. Once assembled, the oligosaccharide is transferred from the lipid to nascent proteins by oligosaccharyltransferases. In the lumen of the endoplasmic reticulum, adds the eighth mannose residue in an alpha-1,6 linkage onto Man(7)GlcNAc(2)-PP-dolichol to produce Man(8)GlcNAc(2)-PP-dolichol.</text>
</comment>
<feature type="transmembrane region" description="Helical" evidence="12">
    <location>
        <begin position="250"/>
        <end position="270"/>
    </location>
</feature>
<evidence type="ECO:0000256" key="10">
    <source>
        <dbReference type="ARBA" id="ARBA00044721"/>
    </source>
</evidence>
<evidence type="ECO:0000256" key="3">
    <source>
        <dbReference type="ARBA" id="ARBA00007063"/>
    </source>
</evidence>
<evidence type="ECO:0000256" key="5">
    <source>
        <dbReference type="ARBA" id="ARBA00022679"/>
    </source>
</evidence>
<feature type="transmembrane region" description="Helical" evidence="12">
    <location>
        <begin position="97"/>
        <end position="114"/>
    </location>
</feature>
<dbReference type="HOGENOM" id="CLU_008917_4_1_1"/>
<comment type="subcellular location">
    <subcellularLocation>
        <location evidence="1 12">Endoplasmic reticulum membrane</location>
        <topology evidence="1 12">Multi-pass membrane protein</topology>
    </subcellularLocation>
</comment>
<dbReference type="PANTHER" id="PTHR22760">
    <property type="entry name" value="GLYCOSYLTRANSFERASE"/>
    <property type="match status" value="1"/>
</dbReference>
<evidence type="ECO:0000256" key="11">
    <source>
        <dbReference type="ARBA" id="ARBA00048899"/>
    </source>
</evidence>
<feature type="transmembrane region" description="Helical" evidence="12">
    <location>
        <begin position="126"/>
        <end position="145"/>
    </location>
</feature>
<evidence type="ECO:0000256" key="1">
    <source>
        <dbReference type="ARBA" id="ARBA00004477"/>
    </source>
</evidence>
<sequence length="571" mass="62216">MASSLLDLALNATLFIIPLIHLLLAPYSKVEESFNLQATHDILVYGVPVTNAKVQLSSTYDHFTFPGAVPRTFLGSVLLAGISQPIIALVGFAHAQFVVRALLGCFNAVSLLLFRRALDRAFGKATGRWWVALIAGQFHLAFYLTRTLPNMYSFGLTTLAAALIIPQTKYSLPDQKKSVYLLVISAAIFRSETAILLATTCLHLLISKRIGLLALIQTGIVCSFTCLVVSIPLDSYFWQTVPMWPELAGFYFNAVLGSSSEWGVSAWHFYFSSALPRVLLNPVTFGLIALAVFLPATRRQALDLTLPGLIFVAIYSIQPHKEARFIFYVIPSFTAAAALGASYLSNRATKATLYLAASAVVGLSVLACFAVSIGMLLLSSLNYPGGDAMNQLAALTSSTHDVSSNNPVRVHADVLTCMTGLTLFGQNPSGLPLAIGTPSRDILDSLPTKPLVLFDKNEDADVLLKQSFWKQFDYVLAEDPSKVIGGHWKTLGVVQGYDGIEILRPGQTRKYDEDAESGRKYHVLGRGAVVAHLREMVRRVTRGWWVGPRMSPKIFILQQVQDGAAKAAATM</sequence>
<dbReference type="EC" id="2.4.1.-" evidence="12"/>
<feature type="transmembrane region" description="Helical" evidence="12">
    <location>
        <begin position="351"/>
        <end position="378"/>
    </location>
</feature>